<keyword evidence="2" id="KW-0472">Membrane</keyword>
<feature type="transmembrane region" description="Helical" evidence="2">
    <location>
        <begin position="342"/>
        <end position="362"/>
    </location>
</feature>
<dbReference type="GO" id="GO:0016747">
    <property type="term" value="F:acyltransferase activity, transferring groups other than amino-acyl groups"/>
    <property type="evidence" value="ECO:0007669"/>
    <property type="project" value="InterPro"/>
</dbReference>
<feature type="domain" description="SGNH" evidence="4">
    <location>
        <begin position="492"/>
        <end position="716"/>
    </location>
</feature>
<evidence type="ECO:0000313" key="5">
    <source>
        <dbReference type="EMBL" id="XBM47366.1"/>
    </source>
</evidence>
<evidence type="ECO:0000259" key="4">
    <source>
        <dbReference type="Pfam" id="PF19040"/>
    </source>
</evidence>
<feature type="transmembrane region" description="Helical" evidence="2">
    <location>
        <begin position="282"/>
        <end position="304"/>
    </location>
</feature>
<evidence type="ECO:0000259" key="3">
    <source>
        <dbReference type="Pfam" id="PF01757"/>
    </source>
</evidence>
<dbReference type="PANTHER" id="PTHR23028">
    <property type="entry name" value="ACETYLTRANSFERASE"/>
    <property type="match status" value="1"/>
</dbReference>
<gene>
    <name evidence="5" type="ORF">AAME72_14925</name>
</gene>
<feature type="transmembrane region" description="Helical" evidence="2">
    <location>
        <begin position="91"/>
        <end position="111"/>
    </location>
</feature>
<keyword evidence="2" id="KW-1133">Transmembrane helix</keyword>
<feature type="transmembrane region" description="Helical" evidence="2">
    <location>
        <begin position="398"/>
        <end position="420"/>
    </location>
</feature>
<feature type="transmembrane region" description="Helical" evidence="2">
    <location>
        <begin position="193"/>
        <end position="211"/>
    </location>
</feature>
<dbReference type="InterPro" id="IPR002656">
    <property type="entry name" value="Acyl_transf_3_dom"/>
</dbReference>
<reference evidence="5" key="1">
    <citation type="submission" date="2024-05" db="EMBL/GenBank/DDBJ databases">
        <title>The Natural Products Discovery Center: Release of the First 8490 Sequenced Strains for Exploring Actinobacteria Biosynthetic Diversity.</title>
        <authorList>
            <person name="Kalkreuter E."/>
            <person name="Kautsar S.A."/>
            <person name="Yang D."/>
            <person name="Bader C.D."/>
            <person name="Teijaro C.N."/>
            <person name="Fluegel L."/>
            <person name="Davis C.M."/>
            <person name="Simpson J.R."/>
            <person name="Lauterbach L."/>
            <person name="Steele A.D."/>
            <person name="Gui C."/>
            <person name="Meng S."/>
            <person name="Li G."/>
            <person name="Viehrig K."/>
            <person name="Ye F."/>
            <person name="Su P."/>
            <person name="Kiefer A.F."/>
            <person name="Nichols A."/>
            <person name="Cepeda A.J."/>
            <person name="Yan W."/>
            <person name="Fan B."/>
            <person name="Jiang Y."/>
            <person name="Adhikari A."/>
            <person name="Zheng C.-J."/>
            <person name="Schuster L."/>
            <person name="Cowan T.M."/>
            <person name="Smanski M.J."/>
            <person name="Chevrette M.G."/>
            <person name="de Carvalho L.P.S."/>
            <person name="Shen B."/>
        </authorList>
    </citation>
    <scope>NUCLEOTIDE SEQUENCE</scope>
    <source>
        <strain evidence="5">NPDC080035</strain>
    </source>
</reference>
<feature type="domain" description="Acyltransferase 3" evidence="3">
    <location>
        <begin position="26"/>
        <end position="357"/>
    </location>
</feature>
<dbReference type="AlphaFoldDB" id="A0AAU7G8U1"/>
<feature type="transmembrane region" description="Helical" evidence="2">
    <location>
        <begin position="316"/>
        <end position="336"/>
    </location>
</feature>
<dbReference type="GO" id="GO:0016020">
    <property type="term" value="C:membrane"/>
    <property type="evidence" value="ECO:0007669"/>
    <property type="project" value="TreeGrafter"/>
</dbReference>
<name>A0AAU7G8U1_9MICO</name>
<keyword evidence="2" id="KW-0812">Transmembrane</keyword>
<evidence type="ECO:0000256" key="1">
    <source>
        <dbReference type="SAM" id="MobiDB-lite"/>
    </source>
</evidence>
<dbReference type="InterPro" id="IPR043968">
    <property type="entry name" value="SGNH"/>
</dbReference>
<keyword evidence="5" id="KW-0012">Acyltransferase</keyword>
<keyword evidence="5" id="KW-0808">Transferase</keyword>
<dbReference type="Pfam" id="PF01757">
    <property type="entry name" value="Acyl_transf_3"/>
    <property type="match status" value="1"/>
</dbReference>
<feature type="transmembrane region" description="Helical" evidence="2">
    <location>
        <begin position="165"/>
        <end position="184"/>
    </location>
</feature>
<proteinExistence type="predicted"/>
<dbReference type="GO" id="GO:0009103">
    <property type="term" value="P:lipopolysaccharide biosynthetic process"/>
    <property type="evidence" value="ECO:0007669"/>
    <property type="project" value="TreeGrafter"/>
</dbReference>
<dbReference type="InterPro" id="IPR050879">
    <property type="entry name" value="Acyltransferase_3"/>
</dbReference>
<sequence length="728" mass="77020">MTVQTAGPRAATPTVGGHTRSAPRLDIQGLRAVAVIAVILDHLLAWPVGGFVGVDIFFVISGFLITGLLLKEHDRTGSISFVGFYRRRITRILPAATLALAVTVVVSFLLFNLGRAMQTLVDSIWAFFFAENWHLAVIGTDYFQADGPVSPVQHYWSLAVEEQFYLVWPWLMLLIIVIGSRLPLAKGFPVRRVIAIAMAVIVVASFAWSMLESSDDPSFAYFSTLSRAWELGLGALLAVLAPALGRLPGAVRVVMAWVGLAAIGVALFTISDQMPFPAPWAALPVIGTAAVIAAGTGAPARFLWPLTNPVSNYLGTISYSLYLWHFPVIILLGAALPGGSALFFVLAAALIFGISVASFHGVEDPIRRSRWLERIPADERRGLRWNRKQRFRAIRKPLLVYSALAVAAVWTIGFTAYGLLPLATPSTASAAVVATTTGGGGTAPALTGRDARIVAALGASSIPQLTPPVEQLGTENWVKEVNADGCAEITDSNADRCVSGPADAAIDVAVLGDSIGISWMPGLRAAAKTLGWRIHPFTMGQCPAATVNVTWTGGQVFTGCNEHRDWAVGAIGELHPDITILATATATLNRLSDHAEGATGQSELEKGTAKTLAALAGKTGKIVVLSSPPDGKALLTCATRIATPASCESKITRSWFSVQEAEQSAAKAAGAVYEDTSSWFCSADHRCPAFVGTIPVRTDGNHLTAKYSLDLAPELATMLKGLSGPAAG</sequence>
<dbReference type="RefSeq" id="WP_348787339.1">
    <property type="nucleotide sequence ID" value="NZ_CP157390.1"/>
</dbReference>
<accession>A0AAU7G8U1</accession>
<dbReference type="EMBL" id="CP157390">
    <property type="protein sequence ID" value="XBM47366.1"/>
    <property type="molecule type" value="Genomic_DNA"/>
</dbReference>
<feature type="transmembrane region" description="Helical" evidence="2">
    <location>
        <begin position="231"/>
        <end position="247"/>
    </location>
</feature>
<dbReference type="PANTHER" id="PTHR23028:SF53">
    <property type="entry name" value="ACYL_TRANSF_3 DOMAIN-CONTAINING PROTEIN"/>
    <property type="match status" value="1"/>
</dbReference>
<evidence type="ECO:0000256" key="2">
    <source>
        <dbReference type="SAM" id="Phobius"/>
    </source>
</evidence>
<protein>
    <submittedName>
        <fullName evidence="5">Acyltransferase family protein</fullName>
        <ecNumber evidence="5">2.3.1.-</ecNumber>
    </submittedName>
</protein>
<feature type="transmembrane region" description="Helical" evidence="2">
    <location>
        <begin position="254"/>
        <end position="270"/>
    </location>
</feature>
<feature type="region of interest" description="Disordered" evidence="1">
    <location>
        <begin position="1"/>
        <end position="20"/>
    </location>
</feature>
<dbReference type="Pfam" id="PF19040">
    <property type="entry name" value="SGNH"/>
    <property type="match status" value="1"/>
</dbReference>
<feature type="transmembrane region" description="Helical" evidence="2">
    <location>
        <begin position="51"/>
        <end position="70"/>
    </location>
</feature>
<dbReference type="EC" id="2.3.1.-" evidence="5"/>
<organism evidence="5">
    <name type="scientific">Leifsonia sp. NPDC080035</name>
    <dbReference type="NCBI Taxonomy" id="3143936"/>
    <lineage>
        <taxon>Bacteria</taxon>
        <taxon>Bacillati</taxon>
        <taxon>Actinomycetota</taxon>
        <taxon>Actinomycetes</taxon>
        <taxon>Micrococcales</taxon>
        <taxon>Microbacteriaceae</taxon>
        <taxon>Leifsonia</taxon>
    </lineage>
</organism>